<feature type="transmembrane region" description="Helical" evidence="7">
    <location>
        <begin position="95"/>
        <end position="118"/>
    </location>
</feature>
<evidence type="ECO:0000256" key="3">
    <source>
        <dbReference type="ARBA" id="ARBA00022475"/>
    </source>
</evidence>
<evidence type="ECO:0000256" key="7">
    <source>
        <dbReference type="SAM" id="Phobius"/>
    </source>
</evidence>
<reference evidence="8 9" key="1">
    <citation type="submission" date="2016-11" db="EMBL/GenBank/DDBJ databases">
        <authorList>
            <person name="Jaros S."/>
            <person name="Januszkiewicz K."/>
            <person name="Wedrychowicz H."/>
        </authorList>
    </citation>
    <scope>NUCLEOTIDE SEQUENCE [LARGE SCALE GENOMIC DNA]</scope>
    <source>
        <strain evidence="8 9">ATCC 23634</strain>
    </source>
</reference>
<feature type="transmembrane region" description="Helical" evidence="7">
    <location>
        <begin position="38"/>
        <end position="54"/>
    </location>
</feature>
<organism evidence="8 9">
    <name type="scientific">Devosia enhydra</name>
    <dbReference type="NCBI Taxonomy" id="665118"/>
    <lineage>
        <taxon>Bacteria</taxon>
        <taxon>Pseudomonadati</taxon>
        <taxon>Pseudomonadota</taxon>
        <taxon>Alphaproteobacteria</taxon>
        <taxon>Hyphomicrobiales</taxon>
        <taxon>Devosiaceae</taxon>
        <taxon>Devosia</taxon>
    </lineage>
</organism>
<evidence type="ECO:0000256" key="1">
    <source>
        <dbReference type="ARBA" id="ARBA00004141"/>
    </source>
</evidence>
<evidence type="ECO:0008006" key="10">
    <source>
        <dbReference type="Google" id="ProtNLM"/>
    </source>
</evidence>
<evidence type="ECO:0000313" key="8">
    <source>
        <dbReference type="EMBL" id="SFZ80686.1"/>
    </source>
</evidence>
<dbReference type="GO" id="GO:0016020">
    <property type="term" value="C:membrane"/>
    <property type="evidence" value="ECO:0007669"/>
    <property type="project" value="UniProtKB-SubCell"/>
</dbReference>
<evidence type="ECO:0000256" key="6">
    <source>
        <dbReference type="ARBA" id="ARBA00023136"/>
    </source>
</evidence>
<feature type="transmembrane region" description="Helical" evidence="7">
    <location>
        <begin position="6"/>
        <end position="26"/>
    </location>
</feature>
<dbReference type="STRING" id="665118.SAMN02983003_0068"/>
<feature type="transmembrane region" description="Helical" evidence="7">
    <location>
        <begin position="157"/>
        <end position="180"/>
    </location>
</feature>
<dbReference type="OrthoDB" id="9810457at2"/>
<feature type="transmembrane region" description="Helical" evidence="7">
    <location>
        <begin position="60"/>
        <end position="83"/>
    </location>
</feature>
<accession>A0A1K2HSV7</accession>
<feature type="transmembrane region" description="Helical" evidence="7">
    <location>
        <begin position="287"/>
        <end position="308"/>
    </location>
</feature>
<dbReference type="PANTHER" id="PTHR36838:SF3">
    <property type="entry name" value="TRANSPORTER AUXIN EFFLUX CARRIER EC FAMILY"/>
    <property type="match status" value="1"/>
</dbReference>
<gene>
    <name evidence="8" type="ORF">SAMN02983003_0068</name>
</gene>
<feature type="transmembrane region" description="Helical" evidence="7">
    <location>
        <begin position="124"/>
        <end position="145"/>
    </location>
</feature>
<dbReference type="AlphaFoldDB" id="A0A1K2HSV7"/>
<evidence type="ECO:0000256" key="4">
    <source>
        <dbReference type="ARBA" id="ARBA00022692"/>
    </source>
</evidence>
<evidence type="ECO:0000256" key="2">
    <source>
        <dbReference type="ARBA" id="ARBA00022448"/>
    </source>
</evidence>
<keyword evidence="5 7" id="KW-1133">Transmembrane helix</keyword>
<dbReference type="RefSeq" id="WP_072338449.1">
    <property type="nucleotide sequence ID" value="NZ_FPKU01000001.1"/>
</dbReference>
<name>A0A1K2HSV7_9HYPH</name>
<keyword evidence="6 7" id="KW-0472">Membrane</keyword>
<evidence type="ECO:0000256" key="5">
    <source>
        <dbReference type="ARBA" id="ARBA00022989"/>
    </source>
</evidence>
<keyword evidence="2" id="KW-0813">Transport</keyword>
<sequence length="310" mass="31971">MLASLLTVLPIFALVATGWLAARLKALGPEATRELNRFVVYLALPALLFGIMARSEPAEIWQPGFILAFLVGTGIVFGLVLWLRLRRGEGLAAATVDALSASYPNTGFMGFPLAAALFGEIGLAPTLVAAILTACVLFGFALVLMAFAKRDRQRSPILALVSVLKSPLLVAPALGAVVMLSGWSLPEPVDDFVTLLGAAASPCALVTLGLFLAQSQGAGADGTGRRIGEIVGLKLIVQPALTFLVAGPILGLPAHLVALAVILAGLPTGTGPFMLAELHGQGQRIAAGALLYSTLASVLLLPLLMVVLGV</sequence>
<feature type="transmembrane region" description="Helical" evidence="7">
    <location>
        <begin position="256"/>
        <end position="275"/>
    </location>
</feature>
<dbReference type="PANTHER" id="PTHR36838">
    <property type="entry name" value="AUXIN EFFLUX CARRIER FAMILY PROTEIN"/>
    <property type="match status" value="1"/>
</dbReference>
<dbReference type="Proteomes" id="UP000183447">
    <property type="component" value="Unassembled WGS sequence"/>
</dbReference>
<dbReference type="EMBL" id="FPKU01000001">
    <property type="protein sequence ID" value="SFZ80686.1"/>
    <property type="molecule type" value="Genomic_DNA"/>
</dbReference>
<proteinExistence type="predicted"/>
<dbReference type="GO" id="GO:0055085">
    <property type="term" value="P:transmembrane transport"/>
    <property type="evidence" value="ECO:0007669"/>
    <property type="project" value="InterPro"/>
</dbReference>
<protein>
    <recommendedName>
        <fullName evidence="10">Transporter</fullName>
    </recommendedName>
</protein>
<keyword evidence="4 7" id="KW-0812">Transmembrane</keyword>
<dbReference type="Pfam" id="PF03547">
    <property type="entry name" value="Mem_trans"/>
    <property type="match status" value="1"/>
</dbReference>
<keyword evidence="3" id="KW-1003">Cell membrane</keyword>
<keyword evidence="9" id="KW-1185">Reference proteome</keyword>
<evidence type="ECO:0000313" key="9">
    <source>
        <dbReference type="Proteomes" id="UP000183447"/>
    </source>
</evidence>
<comment type="subcellular location">
    <subcellularLocation>
        <location evidence="1">Membrane</location>
        <topology evidence="1">Multi-pass membrane protein</topology>
    </subcellularLocation>
</comment>
<feature type="transmembrane region" description="Helical" evidence="7">
    <location>
        <begin position="233"/>
        <end position="250"/>
    </location>
</feature>
<dbReference type="InterPro" id="IPR004776">
    <property type="entry name" value="Mem_transp_PIN-like"/>
</dbReference>
<feature type="transmembrane region" description="Helical" evidence="7">
    <location>
        <begin position="192"/>
        <end position="213"/>
    </location>
</feature>